<name>A0A239PB68_9ACTN</name>
<evidence type="ECO:0000313" key="9">
    <source>
        <dbReference type="Proteomes" id="UP000198362"/>
    </source>
</evidence>
<feature type="domain" description="Pyridoxine 5'-phosphate oxidase dimerisation C-terminal" evidence="7">
    <location>
        <begin position="177"/>
        <end position="217"/>
    </location>
</feature>
<feature type="binding site" evidence="5">
    <location>
        <position position="190"/>
    </location>
    <ligand>
        <name>FMN</name>
        <dbReference type="ChEBI" id="CHEBI:58210"/>
    </ligand>
</feature>
<dbReference type="InterPro" id="IPR000659">
    <property type="entry name" value="Pyridox_Oxase"/>
</dbReference>
<dbReference type="Pfam" id="PF10590">
    <property type="entry name" value="PNP_phzG_C"/>
    <property type="match status" value="1"/>
</dbReference>
<evidence type="ECO:0000256" key="5">
    <source>
        <dbReference type="PIRSR" id="PIRSR000190-2"/>
    </source>
</evidence>
<evidence type="ECO:0000313" key="8">
    <source>
        <dbReference type="EMBL" id="SNT63639.1"/>
    </source>
</evidence>
<evidence type="ECO:0000256" key="1">
    <source>
        <dbReference type="ARBA" id="ARBA00007301"/>
    </source>
</evidence>
<feature type="binding site" evidence="5">
    <location>
        <begin position="145"/>
        <end position="146"/>
    </location>
    <ligand>
        <name>FMN</name>
        <dbReference type="ChEBI" id="CHEBI:58210"/>
    </ligand>
</feature>
<protein>
    <submittedName>
        <fullName evidence="8">Pyridoxamine 5'-phosphate oxidase</fullName>
    </submittedName>
</protein>
<feature type="binding site" evidence="5">
    <location>
        <position position="200"/>
    </location>
    <ligand>
        <name>FMN</name>
        <dbReference type="ChEBI" id="CHEBI:58210"/>
    </ligand>
</feature>
<accession>A0A239PB68</accession>
<keyword evidence="9" id="KW-1185">Reference proteome</keyword>
<dbReference type="GO" id="GO:0008615">
    <property type="term" value="P:pyridoxine biosynthetic process"/>
    <property type="evidence" value="ECO:0007669"/>
    <property type="project" value="InterPro"/>
</dbReference>
<proteinExistence type="inferred from homology"/>
<feature type="binding site" evidence="5">
    <location>
        <position position="88"/>
    </location>
    <ligand>
        <name>FMN</name>
        <dbReference type="ChEBI" id="CHEBI:58210"/>
    </ligand>
</feature>
<dbReference type="GO" id="GO:0004733">
    <property type="term" value="F:pyridoxamine phosphate oxidase activity"/>
    <property type="evidence" value="ECO:0007669"/>
    <property type="project" value="InterPro"/>
</dbReference>
<dbReference type="InterPro" id="IPR011576">
    <property type="entry name" value="Pyridox_Oxase_N"/>
</dbReference>
<dbReference type="InterPro" id="IPR019576">
    <property type="entry name" value="Pyridoxamine_oxidase_dimer_C"/>
</dbReference>
<dbReference type="Gene3D" id="2.30.110.10">
    <property type="entry name" value="Electron Transport, Fmn-binding Protein, Chain A"/>
    <property type="match status" value="1"/>
</dbReference>
<dbReference type="EMBL" id="FZPH01000015">
    <property type="protein sequence ID" value="SNT63639.1"/>
    <property type="molecule type" value="Genomic_DNA"/>
</dbReference>
<dbReference type="Proteomes" id="UP000198362">
    <property type="component" value="Unassembled WGS sequence"/>
</dbReference>
<evidence type="ECO:0000259" key="7">
    <source>
        <dbReference type="Pfam" id="PF10590"/>
    </source>
</evidence>
<organism evidence="8 9">
    <name type="scientific">Asanoa hainanensis</name>
    <dbReference type="NCBI Taxonomy" id="560556"/>
    <lineage>
        <taxon>Bacteria</taxon>
        <taxon>Bacillati</taxon>
        <taxon>Actinomycetota</taxon>
        <taxon>Actinomycetes</taxon>
        <taxon>Micromonosporales</taxon>
        <taxon>Micromonosporaceae</taxon>
        <taxon>Asanoa</taxon>
    </lineage>
</organism>
<dbReference type="AlphaFoldDB" id="A0A239PB68"/>
<dbReference type="PANTHER" id="PTHR10851">
    <property type="entry name" value="PYRIDOXINE-5-PHOSPHATE OXIDASE"/>
    <property type="match status" value="1"/>
</dbReference>
<keyword evidence="2" id="KW-0285">Flavoprotein</keyword>
<dbReference type="NCBIfam" id="NF004231">
    <property type="entry name" value="PRK05679.1"/>
    <property type="match status" value="1"/>
</dbReference>
<dbReference type="OrthoDB" id="9780392at2"/>
<evidence type="ECO:0000259" key="6">
    <source>
        <dbReference type="Pfam" id="PF01243"/>
    </source>
</evidence>
<comment type="similarity">
    <text evidence="1">Belongs to the pyridoxamine 5'-phosphate oxidase family.</text>
</comment>
<dbReference type="RefSeq" id="WP_089254131.1">
    <property type="nucleotide sequence ID" value="NZ_FZPH01000015.1"/>
</dbReference>
<evidence type="ECO:0000256" key="2">
    <source>
        <dbReference type="ARBA" id="ARBA00022630"/>
    </source>
</evidence>
<gene>
    <name evidence="8" type="ORF">SAMN05421812_115171</name>
</gene>
<dbReference type="PANTHER" id="PTHR10851:SF0">
    <property type="entry name" value="PYRIDOXINE-5'-PHOSPHATE OXIDASE"/>
    <property type="match status" value="1"/>
</dbReference>
<dbReference type="GO" id="GO:0010181">
    <property type="term" value="F:FMN binding"/>
    <property type="evidence" value="ECO:0007669"/>
    <property type="project" value="InterPro"/>
</dbReference>
<dbReference type="InterPro" id="IPR012349">
    <property type="entry name" value="Split_barrel_FMN-bd"/>
</dbReference>
<evidence type="ECO:0000256" key="4">
    <source>
        <dbReference type="ARBA" id="ARBA00023002"/>
    </source>
</evidence>
<comment type="cofactor">
    <cofactor evidence="5">
        <name>FMN</name>
        <dbReference type="ChEBI" id="CHEBI:58210"/>
    </cofactor>
    <text evidence="5">Binds 1 FMN per subunit.</text>
</comment>
<dbReference type="SUPFAM" id="SSF50475">
    <property type="entry name" value="FMN-binding split barrel"/>
    <property type="match status" value="1"/>
</dbReference>
<keyword evidence="3 5" id="KW-0288">FMN</keyword>
<feature type="binding site" evidence="5">
    <location>
        <position position="110"/>
    </location>
    <ligand>
        <name>FMN</name>
        <dbReference type="ChEBI" id="CHEBI:58210"/>
    </ligand>
</feature>
<sequence length="217" mass="24237">MTDVRTYLRALPVFAGPLPTFDPTEAPQRPDQLFLDWLTHAVDAGVREPHAMTLSTVGPDGAPSARVLILKNVDEHGWQFAVHADSPKGQDLLRRPAAALTFYWPALPRQVRVRGPVRPEPAELSAADFLARPAGSRAEASLGRQSQPLPDRRDLDLAVERATARVAAEPALVDPRWTLCTLAAEQVEFWQGDKHRKHLRLRYARDAAGWKRDLLWP</sequence>
<keyword evidence="4" id="KW-0560">Oxidoreductase</keyword>
<feature type="domain" description="Pyridoxamine 5'-phosphate oxidase N-terminal" evidence="6">
    <location>
        <begin position="38"/>
        <end position="163"/>
    </location>
</feature>
<reference evidence="8 9" key="1">
    <citation type="submission" date="2017-06" db="EMBL/GenBank/DDBJ databases">
        <authorList>
            <person name="Kim H.J."/>
            <person name="Triplett B.A."/>
        </authorList>
    </citation>
    <scope>NUCLEOTIDE SEQUENCE [LARGE SCALE GENOMIC DNA]</scope>
    <source>
        <strain evidence="8 9">CGMCC 4.5593</strain>
    </source>
</reference>
<evidence type="ECO:0000256" key="3">
    <source>
        <dbReference type="ARBA" id="ARBA00022643"/>
    </source>
</evidence>
<dbReference type="Pfam" id="PF01243">
    <property type="entry name" value="PNPOx_N"/>
    <property type="match status" value="1"/>
</dbReference>
<feature type="binding site" evidence="5">
    <location>
        <begin position="66"/>
        <end position="71"/>
    </location>
    <ligand>
        <name>FMN</name>
        <dbReference type="ChEBI" id="CHEBI:58210"/>
    </ligand>
</feature>
<dbReference type="PIRSF" id="PIRSF000190">
    <property type="entry name" value="Pyd_amn-ph_oxd"/>
    <property type="match status" value="1"/>
</dbReference>